<organism evidence="3 4">
    <name type="scientific">Desulfocicer vacuolatum DSM 3385</name>
    <dbReference type="NCBI Taxonomy" id="1121400"/>
    <lineage>
        <taxon>Bacteria</taxon>
        <taxon>Pseudomonadati</taxon>
        <taxon>Thermodesulfobacteriota</taxon>
        <taxon>Desulfobacteria</taxon>
        <taxon>Desulfobacterales</taxon>
        <taxon>Desulfobacteraceae</taxon>
        <taxon>Desulfocicer</taxon>
    </lineage>
</organism>
<sequence>MIEAMYHLLESVGFVHPLHPAMTHIPMGMAMGGFVFALIFFLLEKEEFLRTAYYCISFGLAGILPTVVFGFTDWQYRFGGEWNFLIVMKMIFAVLLTASFFMAIKFSLSCQENHKKILFIYALCLAFATGLGFMGGELQYG</sequence>
<evidence type="ECO:0000313" key="4">
    <source>
        <dbReference type="Proteomes" id="UP000192418"/>
    </source>
</evidence>
<dbReference type="OrthoDB" id="5431724at2"/>
<gene>
    <name evidence="3" type="ORF">SAMN02746065_10576</name>
</gene>
<feature type="transmembrane region" description="Helical" evidence="1">
    <location>
        <begin position="118"/>
        <end position="136"/>
    </location>
</feature>
<keyword evidence="4" id="KW-1185">Reference proteome</keyword>
<dbReference type="AlphaFoldDB" id="A0A1W2AGW9"/>
<name>A0A1W2AGW9_9BACT</name>
<feature type="transmembrane region" description="Helical" evidence="1">
    <location>
        <begin position="84"/>
        <end position="106"/>
    </location>
</feature>
<feature type="domain" description="DUF2231" evidence="2">
    <location>
        <begin position="16"/>
        <end position="138"/>
    </location>
</feature>
<dbReference type="STRING" id="1121400.SAMN02746065_10576"/>
<dbReference type="InterPro" id="IPR019251">
    <property type="entry name" value="DUF2231_TM"/>
</dbReference>
<dbReference type="Pfam" id="PF09990">
    <property type="entry name" value="DUF2231"/>
    <property type="match status" value="1"/>
</dbReference>
<evidence type="ECO:0000256" key="1">
    <source>
        <dbReference type="SAM" id="Phobius"/>
    </source>
</evidence>
<dbReference type="RefSeq" id="WP_084067552.1">
    <property type="nucleotide sequence ID" value="NZ_FWXY01000005.1"/>
</dbReference>
<evidence type="ECO:0000259" key="2">
    <source>
        <dbReference type="Pfam" id="PF09990"/>
    </source>
</evidence>
<feature type="transmembrane region" description="Helical" evidence="1">
    <location>
        <begin position="52"/>
        <end position="72"/>
    </location>
</feature>
<protein>
    <recommendedName>
        <fullName evidence="2">DUF2231 domain-containing protein</fullName>
    </recommendedName>
</protein>
<proteinExistence type="predicted"/>
<keyword evidence="1" id="KW-0472">Membrane</keyword>
<dbReference type="EMBL" id="FWXY01000005">
    <property type="protein sequence ID" value="SMC59945.1"/>
    <property type="molecule type" value="Genomic_DNA"/>
</dbReference>
<keyword evidence="1" id="KW-0812">Transmembrane</keyword>
<dbReference type="Proteomes" id="UP000192418">
    <property type="component" value="Unassembled WGS sequence"/>
</dbReference>
<evidence type="ECO:0000313" key="3">
    <source>
        <dbReference type="EMBL" id="SMC59945.1"/>
    </source>
</evidence>
<accession>A0A1W2AGW9</accession>
<reference evidence="3 4" key="1">
    <citation type="submission" date="2017-04" db="EMBL/GenBank/DDBJ databases">
        <authorList>
            <person name="Afonso C.L."/>
            <person name="Miller P.J."/>
            <person name="Scott M.A."/>
            <person name="Spackman E."/>
            <person name="Goraichik I."/>
            <person name="Dimitrov K.M."/>
            <person name="Suarez D.L."/>
            <person name="Swayne D.E."/>
        </authorList>
    </citation>
    <scope>NUCLEOTIDE SEQUENCE [LARGE SCALE GENOMIC DNA]</scope>
    <source>
        <strain evidence="3 4">DSM 3385</strain>
    </source>
</reference>
<feature type="transmembrane region" description="Helical" evidence="1">
    <location>
        <begin position="25"/>
        <end position="43"/>
    </location>
</feature>
<keyword evidence="1" id="KW-1133">Transmembrane helix</keyword>